<evidence type="ECO:0000313" key="4">
    <source>
        <dbReference type="Proteomes" id="UP000664859"/>
    </source>
</evidence>
<evidence type="ECO:0000313" key="3">
    <source>
        <dbReference type="EMBL" id="KAG5180229.1"/>
    </source>
</evidence>
<reference evidence="3" key="1">
    <citation type="submission" date="2021-02" db="EMBL/GenBank/DDBJ databases">
        <title>First Annotated Genome of the Yellow-green Alga Tribonema minus.</title>
        <authorList>
            <person name="Mahan K.M."/>
        </authorList>
    </citation>
    <scope>NUCLEOTIDE SEQUENCE</scope>
    <source>
        <strain evidence="3">UTEX B ZZ1240</strain>
    </source>
</reference>
<evidence type="ECO:0000256" key="1">
    <source>
        <dbReference type="SAM" id="MobiDB-lite"/>
    </source>
</evidence>
<feature type="transmembrane region" description="Helical" evidence="2">
    <location>
        <begin position="117"/>
        <end position="140"/>
    </location>
</feature>
<sequence>MTFIGHVGPGLFLSAWGLFIGCEAFQCRSLTKARVGRIKGLLHLMVAKGALPAAVAGVYESFMLAGFSLLFMAHNHGSAMFVGFHKFLTPMLQVAAVLVLLVTALRENRKAAMAFHFALAVIVLTSGLWFITIGFGFSLYSSDEGLIGARRDLPPHAPADANADADGGDSPAMEMAGHDADAFEAAAQLSILLCWHMAAAVGLGRGGTWPLAARRANDGVGRARSTCAAPSAAARAAARVQRDIGEYATLRRCGLLSGGGGAGSGSSSGSGGSSDACPSPDRQHLYEAVDRALAEKHHAFPIEERSALSQTAPASEV</sequence>
<feature type="transmembrane region" description="Helical" evidence="2">
    <location>
        <begin position="6"/>
        <end position="25"/>
    </location>
</feature>
<comment type="caution">
    <text evidence="3">The sequence shown here is derived from an EMBL/GenBank/DDBJ whole genome shotgun (WGS) entry which is preliminary data.</text>
</comment>
<feature type="region of interest" description="Disordered" evidence="1">
    <location>
        <begin position="261"/>
        <end position="281"/>
    </location>
</feature>
<protein>
    <submittedName>
        <fullName evidence="3">Uncharacterized protein</fullName>
    </submittedName>
</protein>
<keyword evidence="2" id="KW-0812">Transmembrane</keyword>
<name>A0A835YZT6_9STRA</name>
<dbReference type="EMBL" id="JAFCMP010000401">
    <property type="protein sequence ID" value="KAG5180229.1"/>
    <property type="molecule type" value="Genomic_DNA"/>
</dbReference>
<proteinExistence type="predicted"/>
<organism evidence="3 4">
    <name type="scientific">Tribonema minus</name>
    <dbReference type="NCBI Taxonomy" id="303371"/>
    <lineage>
        <taxon>Eukaryota</taxon>
        <taxon>Sar</taxon>
        <taxon>Stramenopiles</taxon>
        <taxon>Ochrophyta</taxon>
        <taxon>PX clade</taxon>
        <taxon>Xanthophyceae</taxon>
        <taxon>Tribonematales</taxon>
        <taxon>Tribonemataceae</taxon>
        <taxon>Tribonema</taxon>
    </lineage>
</organism>
<dbReference type="Proteomes" id="UP000664859">
    <property type="component" value="Unassembled WGS sequence"/>
</dbReference>
<keyword evidence="2" id="KW-0472">Membrane</keyword>
<gene>
    <name evidence="3" type="ORF">JKP88DRAFT_324150</name>
</gene>
<feature type="transmembrane region" description="Helical" evidence="2">
    <location>
        <begin position="46"/>
        <end position="67"/>
    </location>
</feature>
<keyword evidence="4" id="KW-1185">Reference proteome</keyword>
<feature type="compositionally biased region" description="Gly residues" evidence="1">
    <location>
        <begin position="261"/>
        <end position="272"/>
    </location>
</feature>
<dbReference type="AlphaFoldDB" id="A0A835YZT6"/>
<feature type="transmembrane region" description="Helical" evidence="2">
    <location>
        <begin position="87"/>
        <end position="105"/>
    </location>
</feature>
<keyword evidence="2" id="KW-1133">Transmembrane helix</keyword>
<accession>A0A835YZT6</accession>
<evidence type="ECO:0000256" key="2">
    <source>
        <dbReference type="SAM" id="Phobius"/>
    </source>
</evidence>